<protein>
    <submittedName>
        <fullName evidence="3">Predicted protein</fullName>
    </submittedName>
</protein>
<evidence type="ECO:0000313" key="4">
    <source>
        <dbReference type="Proteomes" id="UP000001876"/>
    </source>
</evidence>
<dbReference type="AlphaFoldDB" id="C1MR23"/>
<dbReference type="InterPro" id="IPR015919">
    <property type="entry name" value="Cadherin-like_sf"/>
</dbReference>
<dbReference type="GO" id="GO:0016020">
    <property type="term" value="C:membrane"/>
    <property type="evidence" value="ECO:0007669"/>
    <property type="project" value="InterPro"/>
</dbReference>
<dbReference type="Pfam" id="PF01833">
    <property type="entry name" value="TIG"/>
    <property type="match status" value="1"/>
</dbReference>
<dbReference type="Proteomes" id="UP000001876">
    <property type="component" value="Unassembled WGS sequence"/>
</dbReference>
<dbReference type="GeneID" id="9683292"/>
<dbReference type="GO" id="GO:0005509">
    <property type="term" value="F:calcium ion binding"/>
    <property type="evidence" value="ECO:0007669"/>
    <property type="project" value="InterPro"/>
</dbReference>
<dbReference type="InterPro" id="IPR014756">
    <property type="entry name" value="Ig_E-set"/>
</dbReference>
<dbReference type="Gene3D" id="2.60.40.10">
    <property type="entry name" value="Immunoglobulins"/>
    <property type="match status" value="2"/>
</dbReference>
<dbReference type="InterPro" id="IPR002909">
    <property type="entry name" value="IPT_dom"/>
</dbReference>
<dbReference type="InterPro" id="IPR013783">
    <property type="entry name" value="Ig-like_fold"/>
</dbReference>
<sequence>MRGEKVRDVRAPRVQRRRGVPLVRVHRVVEVFHRRRVHGESNDLVVQLSLPPFLRREFRDRGFEQHRRRRDRLPGFRARTGRAGVDARSRTVAISRERRGRYRRRHHRRGRLLHRPAVHVERRSLVQAQLRERRVHRRRASLAAPRRPPRSQRRGREVVVQVQIRHPHFGRDGGPPRRQRQWQIRHLHCVTHRTSRCCSRGAAGQTAIETAPRGRGRALSIMRTPRITRAARARRRPRDAMAFLLALATVVLARLPRARAAWNLQELWDDEVLEYVQQYTGDLDAAGTPVDSKFLKWEQTGWYQLMKDRSSAGMDKGKDQIDTGLGYNNEFPGLGTKEAQLYSNALRRCGPNLERTPQREVGCTNDLPPGSPYGETGSPGFGPQQYAYRGSSLGPPDEPLSDEGCDYKLSYEENQQMGYECYRLPALGGVRTPPEANVAENLGYATQGMRLPAAEWRDRLDPYYQRWYDSAPLQWGFEEGTFFPNWMLVSSGMPNFVVKKHCYLHPHSGVYQLCSAYPWDKRNLTHGLLHVRSVPFVLGIGDLTFEANGGDSTVPDMPKSTFPLASNGEGILGVALTRLSDGSRMQVKPIRARRHWETLGWGADELAAMRGEKFTLDIYDYRAGDWGWASVDTFVVPAAWIQIESVTPIGGPRAGGTEIEIVGKNFGNSADGIVVFIGDKECTSLGMTQTGSLSCVTPPGDGAGVTVSVVIGDYDRILQQGPFGGHQAGHCGDESVSYPFSPCTLGEASLEAGVPKRGFTYLDAPYWISTPVTTAQEDSQYRYKAAAADDDVGDELFFTAEILPAFMRFDPATQVISGTPLRGDVNCRSDKWHPAVDRCREGGFHRVRLAVSDYTFVVYQDFIVHVIANPSPLLSNDKSFHWPTSREI</sequence>
<proteinExistence type="predicted"/>
<gene>
    <name evidence="3" type="ORF">MICPUCDRAFT_67563</name>
</gene>
<name>C1MR23_MICPC</name>
<reference evidence="3 4" key="1">
    <citation type="journal article" date="2009" name="Science">
        <title>Green evolution and dynamic adaptations revealed by genomes of the marine picoeukaryotes Micromonas.</title>
        <authorList>
            <person name="Worden A.Z."/>
            <person name="Lee J.H."/>
            <person name="Mock T."/>
            <person name="Rouze P."/>
            <person name="Simmons M.P."/>
            <person name="Aerts A.L."/>
            <person name="Allen A.E."/>
            <person name="Cuvelier M.L."/>
            <person name="Derelle E."/>
            <person name="Everett M.V."/>
            <person name="Foulon E."/>
            <person name="Grimwood J."/>
            <person name="Gundlach H."/>
            <person name="Henrissat B."/>
            <person name="Napoli C."/>
            <person name="McDonald S.M."/>
            <person name="Parker M.S."/>
            <person name="Rombauts S."/>
            <person name="Salamov A."/>
            <person name="Von Dassow P."/>
            <person name="Badger J.H."/>
            <person name="Coutinho P.M."/>
            <person name="Demir E."/>
            <person name="Dubchak I."/>
            <person name="Gentemann C."/>
            <person name="Eikrem W."/>
            <person name="Gready J.E."/>
            <person name="John U."/>
            <person name="Lanier W."/>
            <person name="Lindquist E.A."/>
            <person name="Lucas S."/>
            <person name="Mayer K.F."/>
            <person name="Moreau H."/>
            <person name="Not F."/>
            <person name="Otillar R."/>
            <person name="Panaud O."/>
            <person name="Pangilinan J."/>
            <person name="Paulsen I."/>
            <person name="Piegu B."/>
            <person name="Poliakov A."/>
            <person name="Robbens S."/>
            <person name="Schmutz J."/>
            <person name="Toulza E."/>
            <person name="Wyss T."/>
            <person name="Zelensky A."/>
            <person name="Zhou K."/>
            <person name="Armbrust E.V."/>
            <person name="Bhattacharya D."/>
            <person name="Goodenough U.W."/>
            <person name="Van de Peer Y."/>
            <person name="Grigoriev I.V."/>
        </authorList>
    </citation>
    <scope>NUCLEOTIDE SEQUENCE [LARGE SCALE GENOMIC DNA]</scope>
    <source>
        <strain evidence="3 4">CCMP1545</strain>
    </source>
</reference>
<dbReference type="CDD" id="cd00102">
    <property type="entry name" value="IPT"/>
    <property type="match status" value="1"/>
</dbReference>
<dbReference type="SUPFAM" id="SSF49313">
    <property type="entry name" value="Cadherin-like"/>
    <property type="match status" value="1"/>
</dbReference>
<evidence type="ECO:0000259" key="2">
    <source>
        <dbReference type="SMART" id="SM00429"/>
    </source>
</evidence>
<dbReference type="SUPFAM" id="SSF81296">
    <property type="entry name" value="E set domains"/>
    <property type="match status" value="1"/>
</dbReference>
<feature type="domain" description="IPT/TIG" evidence="2">
    <location>
        <begin position="642"/>
        <end position="726"/>
    </location>
</feature>
<dbReference type="EMBL" id="GG663738">
    <property type="protein sequence ID" value="EEH57805.1"/>
    <property type="molecule type" value="Genomic_DNA"/>
</dbReference>
<feature type="region of interest" description="Disordered" evidence="1">
    <location>
        <begin position="356"/>
        <end position="403"/>
    </location>
</feature>
<dbReference type="Pfam" id="PF05345">
    <property type="entry name" value="He_PIG"/>
    <property type="match status" value="1"/>
</dbReference>
<keyword evidence="4" id="KW-1185">Reference proteome</keyword>
<dbReference type="SMART" id="SM00429">
    <property type="entry name" value="IPT"/>
    <property type="match status" value="1"/>
</dbReference>
<dbReference type="KEGG" id="mpp:MICPUCDRAFT_67563"/>
<feature type="region of interest" description="Disordered" evidence="1">
    <location>
        <begin position="133"/>
        <end position="157"/>
    </location>
</feature>
<feature type="non-terminal residue" evidence="3">
    <location>
        <position position="888"/>
    </location>
</feature>
<organism evidence="4">
    <name type="scientific">Micromonas pusilla (strain CCMP1545)</name>
    <name type="common">Picoplanktonic green alga</name>
    <dbReference type="NCBI Taxonomy" id="564608"/>
    <lineage>
        <taxon>Eukaryota</taxon>
        <taxon>Viridiplantae</taxon>
        <taxon>Chlorophyta</taxon>
        <taxon>Mamiellophyceae</taxon>
        <taxon>Mamiellales</taxon>
        <taxon>Mamiellaceae</taxon>
        <taxon>Micromonas</taxon>
    </lineage>
</organism>
<accession>C1MR23</accession>
<evidence type="ECO:0000313" key="3">
    <source>
        <dbReference type="EMBL" id="EEH57805.1"/>
    </source>
</evidence>
<evidence type="ECO:0000256" key="1">
    <source>
        <dbReference type="SAM" id="MobiDB-lite"/>
    </source>
</evidence>
<dbReference type="RefSeq" id="XP_003057854.1">
    <property type="nucleotide sequence ID" value="XM_003057808.1"/>
</dbReference>
<dbReference type="OrthoDB" id="496415at2759"/>